<dbReference type="GeneID" id="65130075"/>
<dbReference type="PROSITE" id="PS51331">
    <property type="entry name" value="THYX"/>
    <property type="match status" value="1"/>
</dbReference>
<dbReference type="GO" id="GO:0006231">
    <property type="term" value="P:dTMP biosynthetic process"/>
    <property type="evidence" value="ECO:0007669"/>
    <property type="project" value="InterPro"/>
</dbReference>
<reference evidence="1 2" key="1">
    <citation type="submission" date="2020-07" db="EMBL/GenBank/DDBJ databases">
        <title>Taxonomic proposal: Crassvirales, a new order of highly abundant and diverse bacterial viruses.</title>
        <authorList>
            <person name="Shkoporov A.N."/>
            <person name="Stockdale S.R."/>
            <person name="Guerin E."/>
            <person name="Ross R.P."/>
            <person name="Hill C."/>
        </authorList>
    </citation>
    <scope>NUCLEOTIDE SEQUENCE [LARGE SCALE GENOMIC DNA]</scope>
</reference>
<dbReference type="GO" id="GO:0004799">
    <property type="term" value="F:thymidylate synthase activity"/>
    <property type="evidence" value="ECO:0007669"/>
    <property type="project" value="TreeGrafter"/>
</dbReference>
<dbReference type="KEGG" id="vg:65130075"/>
<name>A0A7M1S0Z3_9CAUD</name>
<dbReference type="Gene3D" id="6.10.140.450">
    <property type="match status" value="1"/>
</dbReference>
<dbReference type="CDD" id="cd20175">
    <property type="entry name" value="ThyX"/>
    <property type="match status" value="1"/>
</dbReference>
<accession>A0A7M1S0Z3</accession>
<dbReference type="GO" id="GO:0050660">
    <property type="term" value="F:flavin adenine dinucleotide binding"/>
    <property type="evidence" value="ECO:0007669"/>
    <property type="project" value="InterPro"/>
</dbReference>
<dbReference type="InterPro" id="IPR003669">
    <property type="entry name" value="Thymidylate_synthase_ThyX"/>
</dbReference>
<proteinExistence type="predicted"/>
<organism evidence="1 2">
    <name type="scientific">uncultured phage cr85_1</name>
    <dbReference type="NCBI Taxonomy" id="2772074"/>
    <lineage>
        <taxon>Viruses</taxon>
        <taxon>Duplodnaviria</taxon>
        <taxon>Heunggongvirae</taxon>
        <taxon>Uroviricota</taxon>
        <taxon>Caudoviricetes</taxon>
        <taxon>Crassvirales</taxon>
        <taxon>Steigviridae</taxon>
        <taxon>Asinivirinae</taxon>
        <taxon>Kahnovirus</taxon>
        <taxon>Kahnovirus oralis</taxon>
    </lineage>
</organism>
<dbReference type="SUPFAM" id="SSF69796">
    <property type="entry name" value="Thymidylate synthase-complementing protein Thy1"/>
    <property type="match status" value="1"/>
</dbReference>
<dbReference type="RefSeq" id="YP_010111647.1">
    <property type="nucleotide sequence ID" value="NC_055883.1"/>
</dbReference>
<dbReference type="PANTHER" id="PTHR34934">
    <property type="entry name" value="FLAVIN-DEPENDENT THYMIDYLATE SYNTHASE"/>
    <property type="match status" value="1"/>
</dbReference>
<dbReference type="Proteomes" id="UP000593882">
    <property type="component" value="Segment"/>
</dbReference>
<keyword evidence="2" id="KW-1185">Reference proteome</keyword>
<dbReference type="Gene3D" id="3.30.1360.170">
    <property type="match status" value="1"/>
</dbReference>
<evidence type="ECO:0000313" key="2">
    <source>
        <dbReference type="Proteomes" id="UP000593882"/>
    </source>
</evidence>
<protein>
    <submittedName>
        <fullName evidence="1">Flavin-dependent thymidylate synthase</fullName>
    </submittedName>
</protein>
<dbReference type="Pfam" id="PF02511">
    <property type="entry name" value="Thy1"/>
    <property type="match status" value="1"/>
</dbReference>
<dbReference type="GO" id="GO:0070402">
    <property type="term" value="F:NADPH binding"/>
    <property type="evidence" value="ECO:0007669"/>
    <property type="project" value="TreeGrafter"/>
</dbReference>
<dbReference type="PANTHER" id="PTHR34934:SF1">
    <property type="entry name" value="FLAVIN-DEPENDENT THYMIDYLATE SYNTHASE"/>
    <property type="match status" value="1"/>
</dbReference>
<dbReference type="InterPro" id="IPR036098">
    <property type="entry name" value="Thymidylate_synthase_ThyX_sf"/>
</dbReference>
<dbReference type="GO" id="GO:0050797">
    <property type="term" value="F:thymidylate synthase (FAD) activity"/>
    <property type="evidence" value="ECO:0007669"/>
    <property type="project" value="InterPro"/>
</dbReference>
<dbReference type="EMBL" id="MT774390">
    <property type="protein sequence ID" value="QOR59489.1"/>
    <property type="molecule type" value="Genomic_DNA"/>
</dbReference>
<sequence>MKLIKPSFEIREQPSGLEGVYKQIEGAGRVCYKSEDKIAEGTAKAFVDRMIASGHGAMLEHGTVYLKCETEVINRYIHPEDGEEEYFNKLEKYEYNSYSVTSDDGIYLYVTTNLRVLVENDWLDDLQYICEPTEYHEKRITVQFTCDRVTGESFLRHRAIDEDHPTIEGEVTREMESDINSFARESTRYCNYTKDKFNNQFSIILPPEFYKTQSSNTIDCFGKTDDQIFRNMCCSISAGKIDDFQLFETWYFANLATQWAYNRLISLGWKPQQARRVIPLDIKSPLVMTAFVSDWRHFFELRCAANAHPQARELAIPLQEEFIARGYINN</sequence>
<evidence type="ECO:0000313" key="1">
    <source>
        <dbReference type="EMBL" id="QOR59489.1"/>
    </source>
</evidence>